<dbReference type="Proteomes" id="UP000308092">
    <property type="component" value="Unassembled WGS sequence"/>
</dbReference>
<comment type="caution">
    <text evidence="1">The sequence shown here is derived from an EMBL/GenBank/DDBJ whole genome shotgun (WGS) entry which is preliminary data.</text>
</comment>
<reference evidence="1 2" key="1">
    <citation type="submission" date="2019-03" db="EMBL/GenBank/DDBJ databases">
        <title>The genome sequence of a newly discovered highly antifungal drug resistant Aspergillus species, Aspergillus tanneri NIH 1004.</title>
        <authorList>
            <person name="Mounaud S."/>
            <person name="Singh I."/>
            <person name="Joardar V."/>
            <person name="Pakala S."/>
            <person name="Pakala S."/>
            <person name="Venepally P."/>
            <person name="Hoover J."/>
            <person name="Nierman W."/>
            <person name="Chung J."/>
            <person name="Losada L."/>
        </authorList>
    </citation>
    <scope>NUCLEOTIDE SEQUENCE [LARGE SCALE GENOMIC DNA]</scope>
    <source>
        <strain evidence="1 2">NIH1004</strain>
    </source>
</reference>
<name>A0A4S3JLU3_9EURO</name>
<protein>
    <submittedName>
        <fullName evidence="1">Uncharacterized protein</fullName>
    </submittedName>
</protein>
<dbReference type="VEuPathDB" id="FungiDB:EYZ11_004854"/>
<organism evidence="1 2">
    <name type="scientific">Aspergillus tanneri</name>
    <dbReference type="NCBI Taxonomy" id="1220188"/>
    <lineage>
        <taxon>Eukaryota</taxon>
        <taxon>Fungi</taxon>
        <taxon>Dikarya</taxon>
        <taxon>Ascomycota</taxon>
        <taxon>Pezizomycotina</taxon>
        <taxon>Eurotiomycetes</taxon>
        <taxon>Eurotiomycetidae</taxon>
        <taxon>Eurotiales</taxon>
        <taxon>Aspergillaceae</taxon>
        <taxon>Aspergillus</taxon>
        <taxon>Aspergillus subgen. Circumdati</taxon>
    </lineage>
</organism>
<dbReference type="EMBL" id="SOSA01000147">
    <property type="protein sequence ID" value="THC95687.1"/>
    <property type="molecule type" value="Genomic_DNA"/>
</dbReference>
<gene>
    <name evidence="1" type="ORF">EYZ11_004854</name>
</gene>
<keyword evidence="2" id="KW-1185">Reference proteome</keyword>
<proteinExistence type="predicted"/>
<evidence type="ECO:0000313" key="1">
    <source>
        <dbReference type="EMBL" id="THC95687.1"/>
    </source>
</evidence>
<accession>A0A4S3JLU3</accession>
<evidence type="ECO:0000313" key="2">
    <source>
        <dbReference type="Proteomes" id="UP000308092"/>
    </source>
</evidence>
<sequence length="10" mass="1114">MPPESRMGPI</sequence>